<proteinExistence type="predicted"/>
<organism evidence="8 9">
    <name type="scientific">Hymenobacter jeongseonensis</name>
    <dbReference type="NCBI Taxonomy" id="2791027"/>
    <lineage>
        <taxon>Bacteria</taxon>
        <taxon>Pseudomonadati</taxon>
        <taxon>Bacteroidota</taxon>
        <taxon>Cytophagia</taxon>
        <taxon>Cytophagales</taxon>
        <taxon>Hymenobacteraceae</taxon>
        <taxon>Hymenobacter</taxon>
    </lineage>
</organism>
<dbReference type="Pfam" id="PF13396">
    <property type="entry name" value="PLDc_N"/>
    <property type="match status" value="1"/>
</dbReference>
<evidence type="ECO:0000256" key="2">
    <source>
        <dbReference type="ARBA" id="ARBA00022475"/>
    </source>
</evidence>
<comment type="subcellular location">
    <subcellularLocation>
        <location evidence="1">Cell membrane</location>
        <topology evidence="1">Multi-pass membrane protein</topology>
    </subcellularLocation>
</comment>
<evidence type="ECO:0000313" key="9">
    <source>
        <dbReference type="Proteomes" id="UP000597617"/>
    </source>
</evidence>
<dbReference type="EMBL" id="JADQDQ010000001">
    <property type="protein sequence ID" value="MBF9235922.1"/>
    <property type="molecule type" value="Genomic_DNA"/>
</dbReference>
<feature type="transmembrane region" description="Helical" evidence="6">
    <location>
        <begin position="65"/>
        <end position="85"/>
    </location>
</feature>
<name>A0ABS0IC44_9BACT</name>
<sequence length="96" mass="10702">MQTLRQFTSRLPLVALLLPIMLLASSCSRFDADGSLATWGYVLLALDLFALFDVFRQPWTIGKKLLWAVVIFIFPFAGLIAYFLFAGRGKSNTGIV</sequence>
<evidence type="ECO:0000313" key="8">
    <source>
        <dbReference type="EMBL" id="MBF9235922.1"/>
    </source>
</evidence>
<evidence type="ECO:0000256" key="4">
    <source>
        <dbReference type="ARBA" id="ARBA00022989"/>
    </source>
</evidence>
<evidence type="ECO:0000259" key="7">
    <source>
        <dbReference type="Pfam" id="PF13396"/>
    </source>
</evidence>
<gene>
    <name evidence="8" type="ORF">I2I05_00800</name>
</gene>
<dbReference type="Proteomes" id="UP000597617">
    <property type="component" value="Unassembled WGS sequence"/>
</dbReference>
<evidence type="ECO:0000256" key="5">
    <source>
        <dbReference type="ARBA" id="ARBA00023136"/>
    </source>
</evidence>
<evidence type="ECO:0000256" key="1">
    <source>
        <dbReference type="ARBA" id="ARBA00004651"/>
    </source>
</evidence>
<reference evidence="8 9" key="1">
    <citation type="submission" date="2020-11" db="EMBL/GenBank/DDBJ databases">
        <authorList>
            <person name="Kim M.K."/>
        </authorList>
    </citation>
    <scope>NUCLEOTIDE SEQUENCE [LARGE SCALE GENOMIC DNA]</scope>
    <source>
        <strain evidence="8 9">BT683</strain>
    </source>
</reference>
<keyword evidence="5 6" id="KW-0472">Membrane</keyword>
<keyword evidence="9" id="KW-1185">Reference proteome</keyword>
<protein>
    <submittedName>
        <fullName evidence="8">PLDc N-terminal domain-containing protein</fullName>
    </submittedName>
</protein>
<keyword evidence="2" id="KW-1003">Cell membrane</keyword>
<accession>A0ABS0IC44</accession>
<dbReference type="RefSeq" id="WP_196280310.1">
    <property type="nucleotide sequence ID" value="NZ_JADQDQ010000001.1"/>
</dbReference>
<dbReference type="PROSITE" id="PS51257">
    <property type="entry name" value="PROKAR_LIPOPROTEIN"/>
    <property type="match status" value="1"/>
</dbReference>
<evidence type="ECO:0000256" key="3">
    <source>
        <dbReference type="ARBA" id="ARBA00022692"/>
    </source>
</evidence>
<keyword evidence="4 6" id="KW-1133">Transmembrane helix</keyword>
<comment type="caution">
    <text evidence="8">The sequence shown here is derived from an EMBL/GenBank/DDBJ whole genome shotgun (WGS) entry which is preliminary data.</text>
</comment>
<dbReference type="InterPro" id="IPR027379">
    <property type="entry name" value="CLS_N"/>
</dbReference>
<feature type="transmembrane region" description="Helical" evidence="6">
    <location>
        <begin position="39"/>
        <end position="56"/>
    </location>
</feature>
<evidence type="ECO:0000256" key="6">
    <source>
        <dbReference type="SAM" id="Phobius"/>
    </source>
</evidence>
<feature type="domain" description="Cardiolipin synthase N-terminal" evidence="7">
    <location>
        <begin position="45"/>
        <end position="85"/>
    </location>
</feature>
<keyword evidence="3 6" id="KW-0812">Transmembrane</keyword>